<keyword evidence="3" id="KW-0547">Nucleotide-binding</keyword>
<dbReference type="GO" id="GO:0032958">
    <property type="term" value="P:inositol phosphate biosynthetic process"/>
    <property type="evidence" value="ECO:0007669"/>
    <property type="project" value="InterPro"/>
</dbReference>
<evidence type="ECO:0000256" key="6">
    <source>
        <dbReference type="RuleBase" id="RU363090"/>
    </source>
</evidence>
<accession>K4FSK7</accession>
<name>K4FSK7_CALMI</name>
<dbReference type="GO" id="GO:0005634">
    <property type="term" value="C:nucleus"/>
    <property type="evidence" value="ECO:0007669"/>
    <property type="project" value="TreeGrafter"/>
</dbReference>
<keyword evidence="4 6" id="KW-0418">Kinase</keyword>
<comment type="similarity">
    <text evidence="1 6">Belongs to the inositol phosphokinase (IPK) family.</text>
</comment>
<dbReference type="Gene3D" id="3.30.470.160">
    <property type="entry name" value="Inositol polyphosphate kinase"/>
    <property type="match status" value="1"/>
</dbReference>
<dbReference type="AlphaFoldDB" id="K4FSK7"/>
<dbReference type="EC" id="2.7.-.-" evidence="6"/>
<keyword evidence="2 6" id="KW-0808">Transferase</keyword>
<keyword evidence="5" id="KW-0067">ATP-binding</keyword>
<evidence type="ECO:0000256" key="1">
    <source>
        <dbReference type="ARBA" id="ARBA00007374"/>
    </source>
</evidence>
<evidence type="ECO:0000256" key="4">
    <source>
        <dbReference type="ARBA" id="ARBA00022777"/>
    </source>
</evidence>
<evidence type="ECO:0000313" key="7">
    <source>
        <dbReference type="EMBL" id="AFK10665.1"/>
    </source>
</evidence>
<dbReference type="GO" id="GO:0005737">
    <property type="term" value="C:cytoplasm"/>
    <property type="evidence" value="ECO:0007669"/>
    <property type="project" value="TreeGrafter"/>
</dbReference>
<reference evidence="7" key="1">
    <citation type="journal article" date="2012" name="PLoS ONE">
        <title>Sequencing and Analysis of Full-Length cDNAs, 5'-ESTs and 3'-ESTs from a Cartilaginous Fish, the Elephant Shark (Callorhinchus milii).</title>
        <authorList>
            <person name="Tan Y.Y."/>
            <person name="Kodzius R."/>
            <person name="Tay B.H."/>
            <person name="Tay A."/>
            <person name="Brenner S."/>
            <person name="Venkatesh B."/>
        </authorList>
    </citation>
    <scope>NUCLEOTIDE SEQUENCE</scope>
    <source>
        <tissue evidence="7">Gills</tissue>
    </source>
</reference>
<sequence>MSPARGAMEVEHYAKGVVLEPFVHQVGGHSSVLRFNDTTICKPLIQREHQFYETLPPEMRRFTPQYKGVISVSFEEDEEGNLSLIAYPLSGDQVDLENVDNSDCEPKNKLIRWSNKKPVLLENDNYGKDRVRQNRKEEKIKSHKLEEEFEWSKKSEVLYCSLEKKSGKVKHNPWSMKCHQQQLKRMKDNAKHRNQYKFILLENLTCRYEVPCVLGLKMGTRQHGDGASEEKKANQIRKCQQSTSAVIGVRVCGMQVYQLDSGQLMFMNKYHGRKLSVLGFKEALYQFFYNGKYLRRDLFEPVLKKLSELKSVLEKRESYRFYSSSLLIIYNGKEATVDSDSEYLEDLSEESADESAGAYAYSPNSVTADVRMIDFAHATCKYFGEDSVVHEGQDTGYIFGLQNLITIIKEIRDDSNE</sequence>
<dbReference type="PANTHER" id="PTHR12400:SF47">
    <property type="entry name" value="INOSITOL HEXAKISPHOSPHATE KINASE 2"/>
    <property type="match status" value="1"/>
</dbReference>
<evidence type="ECO:0000256" key="5">
    <source>
        <dbReference type="ARBA" id="ARBA00022840"/>
    </source>
</evidence>
<dbReference type="GO" id="GO:0000828">
    <property type="term" value="F:inositol hexakisphosphate kinase activity"/>
    <property type="evidence" value="ECO:0007669"/>
    <property type="project" value="TreeGrafter"/>
</dbReference>
<protein>
    <recommendedName>
        <fullName evidence="6">Kinase</fullName>
        <ecNumber evidence="6">2.7.-.-</ecNumber>
    </recommendedName>
</protein>
<organism evidence="7">
    <name type="scientific">Callorhinchus milii</name>
    <name type="common">Ghost shark</name>
    <dbReference type="NCBI Taxonomy" id="7868"/>
    <lineage>
        <taxon>Eukaryota</taxon>
        <taxon>Metazoa</taxon>
        <taxon>Chordata</taxon>
        <taxon>Craniata</taxon>
        <taxon>Vertebrata</taxon>
        <taxon>Chondrichthyes</taxon>
        <taxon>Holocephali</taxon>
        <taxon>Chimaeriformes</taxon>
        <taxon>Callorhinchidae</taxon>
        <taxon>Callorhinchus</taxon>
    </lineage>
</organism>
<dbReference type="EMBL" id="JX052437">
    <property type="protein sequence ID" value="AFK10665.1"/>
    <property type="molecule type" value="mRNA"/>
</dbReference>
<proteinExistence type="evidence at transcript level"/>
<dbReference type="FunFam" id="3.30.470.160:FF:000002">
    <property type="entry name" value="Kinase"/>
    <property type="match status" value="1"/>
</dbReference>
<dbReference type="PANTHER" id="PTHR12400">
    <property type="entry name" value="INOSITOL POLYPHOSPHATE KINASE"/>
    <property type="match status" value="1"/>
</dbReference>
<evidence type="ECO:0000256" key="3">
    <source>
        <dbReference type="ARBA" id="ARBA00022741"/>
    </source>
</evidence>
<evidence type="ECO:0000256" key="2">
    <source>
        <dbReference type="ARBA" id="ARBA00022679"/>
    </source>
</evidence>
<dbReference type="SUPFAM" id="SSF56104">
    <property type="entry name" value="SAICAR synthase-like"/>
    <property type="match status" value="1"/>
</dbReference>
<dbReference type="InterPro" id="IPR038286">
    <property type="entry name" value="IPK_sf"/>
</dbReference>
<dbReference type="GO" id="GO:0046854">
    <property type="term" value="P:phosphatidylinositol phosphate biosynthetic process"/>
    <property type="evidence" value="ECO:0007669"/>
    <property type="project" value="TreeGrafter"/>
</dbReference>
<dbReference type="GO" id="GO:0005524">
    <property type="term" value="F:ATP binding"/>
    <property type="evidence" value="ECO:0007669"/>
    <property type="project" value="UniProtKB-KW"/>
</dbReference>
<dbReference type="InterPro" id="IPR005522">
    <property type="entry name" value="IPK"/>
</dbReference>
<dbReference type="Pfam" id="PF03770">
    <property type="entry name" value="IPK"/>
    <property type="match status" value="1"/>
</dbReference>